<dbReference type="InterPro" id="IPR049054">
    <property type="entry name" value="CN_hydtase_beta-like_N"/>
</dbReference>
<evidence type="ECO:0000256" key="4">
    <source>
        <dbReference type="ARBA" id="ARBA00044877"/>
    </source>
</evidence>
<dbReference type="Proteomes" id="UP000035963">
    <property type="component" value="Unassembled WGS sequence"/>
</dbReference>
<reference evidence="8 9" key="1">
    <citation type="journal article" date="2015" name="Genome Announc.">
        <title>Draft Genome Sequence of Burkholderia sp. Strain PML1(12), an Ectomycorrhizosphere-Inhabiting Bacterium with Effective Mineral-Weathering Ability.</title>
        <authorList>
            <person name="Uroz S."/>
            <person name="Oger P."/>
        </authorList>
    </citation>
    <scope>NUCLEOTIDE SEQUENCE [LARGE SCALE GENOMIC DNA]</scope>
    <source>
        <strain evidence="9">PML1(12)</strain>
    </source>
</reference>
<proteinExistence type="inferred from homology"/>
<dbReference type="SUPFAM" id="SSF50090">
    <property type="entry name" value="Electron transport accessory proteins"/>
    <property type="match status" value="1"/>
</dbReference>
<dbReference type="RefSeq" id="WP_047894905.1">
    <property type="nucleotide sequence ID" value="NZ_AEJF01000148.1"/>
</dbReference>
<name>A0A0J1CS02_9BURK</name>
<dbReference type="GO" id="GO:0046914">
    <property type="term" value="F:transition metal ion binding"/>
    <property type="evidence" value="ECO:0007669"/>
    <property type="project" value="InterPro"/>
</dbReference>
<dbReference type="PATRIC" id="fig|908627.4.peg.5624"/>
<evidence type="ECO:0000256" key="5">
    <source>
        <dbReference type="PIRNR" id="PIRNR001427"/>
    </source>
</evidence>
<dbReference type="OrthoDB" id="3478924at2"/>
<comment type="caution">
    <text evidence="8">The sequence shown here is derived from an EMBL/GenBank/DDBJ whole genome shotgun (WGS) entry which is preliminary data.</text>
</comment>
<keyword evidence="3 5" id="KW-0456">Lyase</keyword>
<feature type="domain" description="Nitrile hydratase beta subunit" evidence="6">
    <location>
        <begin position="124"/>
        <end position="219"/>
    </location>
</feature>
<dbReference type="Pfam" id="PF21006">
    <property type="entry name" value="NHase_beta_N"/>
    <property type="match status" value="1"/>
</dbReference>
<evidence type="ECO:0000256" key="1">
    <source>
        <dbReference type="ARBA" id="ARBA00004042"/>
    </source>
</evidence>
<dbReference type="GO" id="GO:0018822">
    <property type="term" value="F:nitrile hydratase activity"/>
    <property type="evidence" value="ECO:0007669"/>
    <property type="project" value="UniProtKB-EC"/>
</dbReference>
<dbReference type="Gene3D" id="1.10.472.20">
    <property type="entry name" value="Nitrile hydratase, beta subunit"/>
    <property type="match status" value="1"/>
</dbReference>
<dbReference type="EMBL" id="AEJF01000148">
    <property type="protein sequence ID" value="KLU23454.1"/>
    <property type="molecule type" value="Genomic_DNA"/>
</dbReference>
<feature type="domain" description="Nitrile hydratase beta subunit-like N-terminal" evidence="7">
    <location>
        <begin position="1"/>
        <end position="114"/>
    </location>
</feature>
<evidence type="ECO:0000313" key="8">
    <source>
        <dbReference type="EMBL" id="KLU23454.1"/>
    </source>
</evidence>
<evidence type="ECO:0000256" key="2">
    <source>
        <dbReference type="ARBA" id="ARBA00009098"/>
    </source>
</evidence>
<dbReference type="NCBIfam" id="TIGR03888">
    <property type="entry name" value="nitrile_beta"/>
    <property type="match status" value="1"/>
</dbReference>
<sequence>MNGAQDLGGMQAFGPIHPEDPEDDVSLFHADWERRVLAMTLAMGATGKWNIDTSRAARESLPPAQYLSSSYYEIWFEGLKRLLLNTGLATAEEIEAGELKSAASPVPRVLMADQVPAALLRGGPADRPATAAARFEVGDSVQTRQMHPSTHTRLPRYCRGKRGRIIAAHGTHVFPDTNAIGLGEQPQWLYTVRFDAFELWGADTTAASVCVDCWESYLDYPNAGPD</sequence>
<comment type="catalytic activity">
    <reaction evidence="4 5">
        <text>an aliphatic primary amide = an aliphatic nitrile + H2O</text>
        <dbReference type="Rhea" id="RHEA:12673"/>
        <dbReference type="ChEBI" id="CHEBI:15377"/>
        <dbReference type="ChEBI" id="CHEBI:65285"/>
        <dbReference type="ChEBI" id="CHEBI:80291"/>
        <dbReference type="EC" id="4.2.1.84"/>
    </reaction>
</comment>
<dbReference type="PIRSF" id="PIRSF001427">
    <property type="entry name" value="NHase_beta"/>
    <property type="match status" value="1"/>
</dbReference>
<comment type="similarity">
    <text evidence="2 5">Belongs to the nitrile hydratase subunit beta family.</text>
</comment>
<dbReference type="Pfam" id="PF02211">
    <property type="entry name" value="NHase_beta_C"/>
    <property type="match status" value="1"/>
</dbReference>
<dbReference type="InterPro" id="IPR003168">
    <property type="entry name" value="Nitrile_hydratase_bsu"/>
</dbReference>
<organism evidence="8 9">
    <name type="scientific">Caballeronia mineralivorans PML1(12)</name>
    <dbReference type="NCBI Taxonomy" id="908627"/>
    <lineage>
        <taxon>Bacteria</taxon>
        <taxon>Pseudomonadati</taxon>
        <taxon>Pseudomonadota</taxon>
        <taxon>Betaproteobacteria</taxon>
        <taxon>Burkholderiales</taxon>
        <taxon>Burkholderiaceae</taxon>
        <taxon>Caballeronia</taxon>
    </lineage>
</organism>
<dbReference type="InterPro" id="IPR024690">
    <property type="entry name" value="CN_hydtase_beta_dom_C"/>
</dbReference>
<evidence type="ECO:0000313" key="9">
    <source>
        <dbReference type="Proteomes" id="UP000035963"/>
    </source>
</evidence>
<evidence type="ECO:0000259" key="6">
    <source>
        <dbReference type="Pfam" id="PF02211"/>
    </source>
</evidence>
<dbReference type="InterPro" id="IPR008990">
    <property type="entry name" value="Elect_transpt_acc-like_dom_sf"/>
</dbReference>
<dbReference type="Gene3D" id="2.30.30.50">
    <property type="match status" value="1"/>
</dbReference>
<dbReference type="AlphaFoldDB" id="A0A0J1CS02"/>
<protein>
    <recommendedName>
        <fullName evidence="5">Nitrile hydratase subunit beta</fullName>
        <shortName evidence="5">NHase</shortName>
        <ecNumber evidence="5">4.2.1.84</ecNumber>
    </recommendedName>
</protein>
<keyword evidence="9" id="KW-1185">Reference proteome</keyword>
<evidence type="ECO:0000256" key="3">
    <source>
        <dbReference type="ARBA" id="ARBA00023239"/>
    </source>
</evidence>
<evidence type="ECO:0000259" key="7">
    <source>
        <dbReference type="Pfam" id="PF21006"/>
    </source>
</evidence>
<gene>
    <name evidence="8" type="ORF">EOS_25210</name>
</gene>
<dbReference type="EC" id="4.2.1.84" evidence="5"/>
<comment type="function">
    <text evidence="1 5">NHase catalyzes the hydration of various nitrile compounds to the corresponding amides.</text>
</comment>
<dbReference type="InterPro" id="IPR042262">
    <property type="entry name" value="CN_hydtase_beta_C"/>
</dbReference>
<accession>A0A0J1CS02</accession>